<dbReference type="PROSITE" id="PS51186">
    <property type="entry name" value="GNAT"/>
    <property type="match status" value="2"/>
</dbReference>
<dbReference type="InterPro" id="IPR000182">
    <property type="entry name" value="GNAT_dom"/>
</dbReference>
<dbReference type="Pfam" id="PF00583">
    <property type="entry name" value="Acetyltransf_1"/>
    <property type="match status" value="1"/>
</dbReference>
<evidence type="ECO:0000313" key="4">
    <source>
        <dbReference type="EMBL" id="MDD9208153.1"/>
    </source>
</evidence>
<organism evidence="4 5">
    <name type="scientific">Georgenia halotolerans</name>
    <dbReference type="NCBI Taxonomy" id="3028317"/>
    <lineage>
        <taxon>Bacteria</taxon>
        <taxon>Bacillati</taxon>
        <taxon>Actinomycetota</taxon>
        <taxon>Actinomycetes</taxon>
        <taxon>Micrococcales</taxon>
        <taxon>Bogoriellaceae</taxon>
        <taxon>Georgenia</taxon>
    </lineage>
</organism>
<proteinExistence type="predicted"/>
<evidence type="ECO:0000259" key="3">
    <source>
        <dbReference type="PROSITE" id="PS51186"/>
    </source>
</evidence>
<evidence type="ECO:0000313" key="5">
    <source>
        <dbReference type="Proteomes" id="UP001165561"/>
    </source>
</evidence>
<dbReference type="SUPFAM" id="SSF55729">
    <property type="entry name" value="Acyl-CoA N-acyltransferases (Nat)"/>
    <property type="match status" value="2"/>
</dbReference>
<dbReference type="Gene3D" id="3.40.630.30">
    <property type="match status" value="1"/>
</dbReference>
<feature type="domain" description="N-acetyltransferase" evidence="3">
    <location>
        <begin position="24"/>
        <end position="182"/>
    </location>
</feature>
<dbReference type="PANTHER" id="PTHR43420:SF47">
    <property type="entry name" value="N-ACETYLTRANSFERASE DOMAIN-CONTAINING PROTEIN"/>
    <property type="match status" value="1"/>
</dbReference>
<evidence type="ECO:0000256" key="2">
    <source>
        <dbReference type="ARBA" id="ARBA00023315"/>
    </source>
</evidence>
<accession>A0ABT5U2L1</accession>
<dbReference type="PANTHER" id="PTHR43420">
    <property type="entry name" value="ACETYLTRANSFERASE"/>
    <property type="match status" value="1"/>
</dbReference>
<dbReference type="CDD" id="cd04301">
    <property type="entry name" value="NAT_SF"/>
    <property type="match status" value="2"/>
</dbReference>
<name>A0ABT5U2L1_9MICO</name>
<dbReference type="Proteomes" id="UP001165561">
    <property type="component" value="Unassembled WGS sequence"/>
</dbReference>
<dbReference type="InterPro" id="IPR016181">
    <property type="entry name" value="Acyl_CoA_acyltransferase"/>
</dbReference>
<sequence>MAASLVDRLRPPEEALPPAPHLGLGWRTLEAADADALFGLVQRCEEVDEPLHRTTPAEITDALSRPERGLLADAIGGYDASGTLQAAAWVNCPPGDATVARAFVVATIDPSWRGRGIGRALLSWQDDRARQLLARTGLDLPARIAAYVDEHMVDRRRLYAAAGFSPKRVFRHMRRPVTDPLPDAPVPDGLRIVDWSPELDEAVRLTHNEAFQDHWGSQPVSSEAWSTVHRDLEPRWSKIALARTDSGDEVAGYAMTCRHERDWAAQGVTEGYTELLGVLRPYRGGGTAKAVLVAVLRALAEDGIDYAGLDVDTENPSGAHQFYERLGYQPLGASLLYTIEV</sequence>
<protein>
    <submittedName>
        <fullName evidence="4">GNAT family N-acetyltransferase</fullName>
    </submittedName>
</protein>
<reference evidence="4" key="1">
    <citation type="submission" date="2023-02" db="EMBL/GenBank/DDBJ databases">
        <title>Georgenia sp.10Sc9-8, isolated from a soil sample collected from the Taklamakan desert.</title>
        <authorList>
            <person name="Liu S."/>
        </authorList>
    </citation>
    <scope>NUCLEOTIDE SEQUENCE</scope>
    <source>
        <strain evidence="4">10Sc9-8</strain>
    </source>
</reference>
<comment type="caution">
    <text evidence="4">The sequence shown here is derived from an EMBL/GenBank/DDBJ whole genome shotgun (WGS) entry which is preliminary data.</text>
</comment>
<dbReference type="EMBL" id="JARACI010001196">
    <property type="protein sequence ID" value="MDD9208153.1"/>
    <property type="molecule type" value="Genomic_DNA"/>
</dbReference>
<gene>
    <name evidence="4" type="ORF">PU560_17025</name>
</gene>
<keyword evidence="1" id="KW-0808">Transferase</keyword>
<keyword evidence="5" id="KW-1185">Reference proteome</keyword>
<dbReference type="InterPro" id="IPR050680">
    <property type="entry name" value="YpeA/RimI_acetyltransf"/>
</dbReference>
<feature type="domain" description="N-acetyltransferase" evidence="3">
    <location>
        <begin position="190"/>
        <end position="341"/>
    </location>
</feature>
<keyword evidence="2" id="KW-0012">Acyltransferase</keyword>
<evidence type="ECO:0000256" key="1">
    <source>
        <dbReference type="ARBA" id="ARBA00022679"/>
    </source>
</evidence>